<dbReference type="SUPFAM" id="SSF51735">
    <property type="entry name" value="NAD(P)-binding Rossmann-fold domains"/>
    <property type="match status" value="1"/>
</dbReference>
<gene>
    <name evidence="2" type="ORF">BT62DRAFT_827418</name>
</gene>
<dbReference type="Gene3D" id="3.40.50.720">
    <property type="entry name" value="NAD(P)-binding Rossmann-like Domain"/>
    <property type="match status" value="1"/>
</dbReference>
<sequence>ANGYIATWIVHAFFERGHAVRGKVHSLVKGEHLKNTFKSYGNQLETVVVNDITKDRAFHEAVQGVDAIAHTASPVQLSMSD</sequence>
<organism evidence="2 3">
    <name type="scientific">Guyanagaster necrorhizus</name>
    <dbReference type="NCBI Taxonomy" id="856835"/>
    <lineage>
        <taxon>Eukaryota</taxon>
        <taxon>Fungi</taxon>
        <taxon>Dikarya</taxon>
        <taxon>Basidiomycota</taxon>
        <taxon>Agaricomycotina</taxon>
        <taxon>Agaricomycetes</taxon>
        <taxon>Agaricomycetidae</taxon>
        <taxon>Agaricales</taxon>
        <taxon>Marasmiineae</taxon>
        <taxon>Physalacriaceae</taxon>
        <taxon>Guyanagaster</taxon>
    </lineage>
</organism>
<evidence type="ECO:0000313" key="2">
    <source>
        <dbReference type="EMBL" id="KAG7443840.1"/>
    </source>
</evidence>
<dbReference type="GeneID" id="66104684"/>
<dbReference type="AlphaFoldDB" id="A0A9P8AQB9"/>
<dbReference type="Proteomes" id="UP000812287">
    <property type="component" value="Unassembled WGS sequence"/>
</dbReference>
<dbReference type="GO" id="GO:0016616">
    <property type="term" value="F:oxidoreductase activity, acting on the CH-OH group of donors, NAD or NADP as acceptor"/>
    <property type="evidence" value="ECO:0007669"/>
    <property type="project" value="InterPro"/>
</dbReference>
<keyword evidence="3" id="KW-1185">Reference proteome</keyword>
<dbReference type="OrthoDB" id="2735536at2759"/>
<feature type="domain" description="3-beta hydroxysteroid dehydrogenase/isomerase" evidence="1">
    <location>
        <begin position="2"/>
        <end position="77"/>
    </location>
</feature>
<comment type="caution">
    <text evidence="2">The sequence shown here is derived from an EMBL/GenBank/DDBJ whole genome shotgun (WGS) entry which is preliminary data.</text>
</comment>
<dbReference type="EMBL" id="MU250542">
    <property type="protein sequence ID" value="KAG7443840.1"/>
    <property type="molecule type" value="Genomic_DNA"/>
</dbReference>
<dbReference type="InterPro" id="IPR036291">
    <property type="entry name" value="NAD(P)-bd_dom_sf"/>
</dbReference>
<dbReference type="GO" id="GO:0006694">
    <property type="term" value="P:steroid biosynthetic process"/>
    <property type="evidence" value="ECO:0007669"/>
    <property type="project" value="InterPro"/>
</dbReference>
<reference evidence="2" key="1">
    <citation type="submission" date="2020-11" db="EMBL/GenBank/DDBJ databases">
        <title>Adaptations for nitrogen fixation in a non-lichenized fungal sporocarp promotes dispersal by wood-feeding termites.</title>
        <authorList>
            <consortium name="DOE Joint Genome Institute"/>
            <person name="Koch R.A."/>
            <person name="Yoon G."/>
            <person name="Arayal U."/>
            <person name="Lail K."/>
            <person name="Amirebrahimi M."/>
            <person name="Labutti K."/>
            <person name="Lipzen A."/>
            <person name="Riley R."/>
            <person name="Barry K."/>
            <person name="Henrissat B."/>
            <person name="Grigoriev I.V."/>
            <person name="Herr J.R."/>
            <person name="Aime M.C."/>
        </authorList>
    </citation>
    <scope>NUCLEOTIDE SEQUENCE</scope>
    <source>
        <strain evidence="2">MCA 3950</strain>
    </source>
</reference>
<name>A0A9P8AQB9_9AGAR</name>
<evidence type="ECO:0000313" key="3">
    <source>
        <dbReference type="Proteomes" id="UP000812287"/>
    </source>
</evidence>
<feature type="non-terminal residue" evidence="2">
    <location>
        <position position="1"/>
    </location>
</feature>
<dbReference type="Pfam" id="PF01073">
    <property type="entry name" value="3Beta_HSD"/>
    <property type="match status" value="1"/>
</dbReference>
<feature type="non-terminal residue" evidence="2">
    <location>
        <position position="81"/>
    </location>
</feature>
<dbReference type="InterPro" id="IPR002225">
    <property type="entry name" value="3Beta_OHSteriod_DH/Estase"/>
</dbReference>
<dbReference type="RefSeq" id="XP_043037340.1">
    <property type="nucleotide sequence ID" value="XM_043182387.1"/>
</dbReference>
<proteinExistence type="predicted"/>
<evidence type="ECO:0000259" key="1">
    <source>
        <dbReference type="Pfam" id="PF01073"/>
    </source>
</evidence>
<accession>A0A9P8AQB9</accession>
<protein>
    <recommendedName>
        <fullName evidence="1">3-beta hydroxysteroid dehydrogenase/isomerase domain-containing protein</fullName>
    </recommendedName>
</protein>